<dbReference type="InterPro" id="IPR035372">
    <property type="entry name" value="MCD_N"/>
</dbReference>
<evidence type="ECO:0000256" key="1">
    <source>
        <dbReference type="SAM" id="MobiDB-lite"/>
    </source>
</evidence>
<gene>
    <name evidence="4" type="ORF">CKO28_11985</name>
</gene>
<dbReference type="PANTHER" id="PTHR28641:SF1">
    <property type="entry name" value="MALONYL-COA DECARBOXYLASE, MITOCHONDRIAL"/>
    <property type="match status" value="1"/>
</dbReference>
<evidence type="ECO:0000259" key="2">
    <source>
        <dbReference type="Pfam" id="PF05292"/>
    </source>
</evidence>
<organism evidence="4 5">
    <name type="scientific">Rhodovibrio sodomensis</name>
    <dbReference type="NCBI Taxonomy" id="1088"/>
    <lineage>
        <taxon>Bacteria</taxon>
        <taxon>Pseudomonadati</taxon>
        <taxon>Pseudomonadota</taxon>
        <taxon>Alphaproteobacteria</taxon>
        <taxon>Rhodospirillales</taxon>
        <taxon>Rhodovibrionaceae</taxon>
        <taxon>Rhodovibrio</taxon>
    </lineage>
</organism>
<name>A0ABS1DFT6_9PROT</name>
<evidence type="ECO:0000313" key="5">
    <source>
        <dbReference type="Proteomes" id="UP001296873"/>
    </source>
</evidence>
<dbReference type="Pfam" id="PF05292">
    <property type="entry name" value="MCD"/>
    <property type="match status" value="1"/>
</dbReference>
<dbReference type="InterPro" id="IPR038351">
    <property type="entry name" value="MCD_N_sf"/>
</dbReference>
<proteinExistence type="predicted"/>
<evidence type="ECO:0008006" key="6">
    <source>
        <dbReference type="Google" id="ProtNLM"/>
    </source>
</evidence>
<feature type="domain" description="Malonyl-CoA decarboxylase N-terminal" evidence="3">
    <location>
        <begin position="112"/>
        <end position="199"/>
    </location>
</feature>
<dbReference type="EMBL" id="NRRL01000029">
    <property type="protein sequence ID" value="MBK1668749.1"/>
    <property type="molecule type" value="Genomic_DNA"/>
</dbReference>
<evidence type="ECO:0000313" key="4">
    <source>
        <dbReference type="EMBL" id="MBK1668749.1"/>
    </source>
</evidence>
<accession>A0ABS1DFT6</accession>
<dbReference type="Gene3D" id="1.20.140.90">
    <property type="entry name" value="Malonyl-CoA decarboxylase, oligemerization domain"/>
    <property type="match status" value="1"/>
</dbReference>
<dbReference type="PANTHER" id="PTHR28641">
    <property type="match status" value="1"/>
</dbReference>
<dbReference type="Gene3D" id="3.40.630.150">
    <property type="entry name" value="Malonyl-CoA decarboxylase, catalytic domain"/>
    <property type="match status" value="1"/>
</dbReference>
<protein>
    <recommendedName>
        <fullName evidence="6">Malonyl-CoA decarboxylase</fullName>
    </recommendedName>
</protein>
<dbReference type="InterPro" id="IPR007956">
    <property type="entry name" value="Malonyl_CoA_deC_C"/>
</dbReference>
<evidence type="ECO:0000259" key="3">
    <source>
        <dbReference type="Pfam" id="PF17408"/>
    </source>
</evidence>
<dbReference type="InterPro" id="IPR038917">
    <property type="entry name" value="Malonyl_CoA_deC"/>
</dbReference>
<reference evidence="4 5" key="1">
    <citation type="journal article" date="2020" name="Microorganisms">
        <title>Osmotic Adaptation and Compatible Solute Biosynthesis of Phototrophic Bacteria as Revealed from Genome Analyses.</title>
        <authorList>
            <person name="Imhoff J.F."/>
            <person name="Rahn T."/>
            <person name="Kunzel S."/>
            <person name="Keller A."/>
            <person name="Neulinger S.C."/>
        </authorList>
    </citation>
    <scope>NUCLEOTIDE SEQUENCE [LARGE SCALE GENOMIC DNA]</scope>
    <source>
        <strain evidence="4 5">DSM 9895</strain>
    </source>
</reference>
<comment type="caution">
    <text evidence="4">The sequence shown here is derived from an EMBL/GenBank/DDBJ whole genome shotgun (WGS) entry which is preliminary data.</text>
</comment>
<dbReference type="InterPro" id="IPR042303">
    <property type="entry name" value="Malonyl_CoA_deC_C_sf"/>
</dbReference>
<sequence length="502" mass="56112">MSEQDTVRPTRSGNGAAEDTDERGSGLVERTLANLSVAWRDVAVGAARTVGLSVPEAAPDDSRALYRLMKECLEARGGEVSARGRAAELGRRYLELDTDGRRRFLEILAREFACDPDRVQQAIGQVQAAVDDDRRLAAEAGLRRALVPPRVKILTQFNALPDGVKFLVDLRAEVLQARGDDPYMRQLEGDLRELLTSWFDVGFLDLQQITWHSPAALLEKLIAYEAVHEIRDWNDLRNRLDSDRRCFALFHPRMPDEPLAFVEVALTGEMAASVQRLLDETAPEDDPKDAKAAIFYSITNTQRGLQGISFGEYLIKQVVNHLSHELPQIETFATLSPLPGFRTWLDTAPEETIDALVEDAERKALARLSGQDNTRAAFQVLLARANWPDDPAVAGALQGPLRRLAARYLLARRDNGAPLDPVARFHLKNGARLERINWLGDISAKGLRQAAGIMVNYRYDLDDIEANHEAYMQESRIVLGNDAHRLIKGWKDADGKQLRRMA</sequence>
<feature type="domain" description="Malonyl-CoA decarboxylase C-terminal" evidence="2">
    <location>
        <begin position="202"/>
        <end position="460"/>
    </location>
</feature>
<dbReference type="Pfam" id="PF17408">
    <property type="entry name" value="MCD_N"/>
    <property type="match status" value="1"/>
</dbReference>
<keyword evidence="5" id="KW-1185">Reference proteome</keyword>
<feature type="region of interest" description="Disordered" evidence="1">
    <location>
        <begin position="1"/>
        <end position="25"/>
    </location>
</feature>
<dbReference type="RefSeq" id="WP_200341067.1">
    <property type="nucleotide sequence ID" value="NZ_NRRL01000029.1"/>
</dbReference>
<dbReference type="Proteomes" id="UP001296873">
    <property type="component" value="Unassembled WGS sequence"/>
</dbReference>